<dbReference type="Pfam" id="PF01081">
    <property type="entry name" value="Aldolase"/>
    <property type="match status" value="1"/>
</dbReference>
<dbReference type="CDD" id="cd00452">
    <property type="entry name" value="KDPG_aldolase"/>
    <property type="match status" value="1"/>
</dbReference>
<dbReference type="Proteomes" id="UP000029864">
    <property type="component" value="Unassembled WGS sequence"/>
</dbReference>
<dbReference type="AlphaFoldDB" id="A0A099J1L4"/>
<keyword evidence="7" id="KW-1185">Reference proteome</keyword>
<evidence type="ECO:0000313" key="7">
    <source>
        <dbReference type="Proteomes" id="UP000029864"/>
    </source>
</evidence>
<keyword evidence="5" id="KW-0119">Carbohydrate metabolism</keyword>
<reference evidence="6 7" key="1">
    <citation type="submission" date="2014-08" db="EMBL/GenBank/DDBJ databases">
        <authorList>
            <person name="Sisinthy S."/>
        </authorList>
    </citation>
    <scope>NUCLEOTIDE SEQUENCE [LARGE SCALE GENOMIC DNA]</scope>
    <source>
        <strain evidence="6 7">RuG17</strain>
    </source>
</reference>
<evidence type="ECO:0000313" key="6">
    <source>
        <dbReference type="EMBL" id="KGJ72045.1"/>
    </source>
</evidence>
<dbReference type="STRING" id="1001240.GY21_18040"/>
<dbReference type="InterPro" id="IPR013785">
    <property type="entry name" value="Aldolase_TIM"/>
</dbReference>
<protein>
    <submittedName>
        <fullName evidence="6">2-dehydro-3-deoxyphosphogluconate aldolase</fullName>
    </submittedName>
</protein>
<comment type="similarity">
    <text evidence="2">Belongs to the KHG/KDPG aldolase family.</text>
</comment>
<gene>
    <name evidence="6" type="ORF">GY21_18040</name>
</gene>
<proteinExistence type="inferred from homology"/>
<comment type="caution">
    <text evidence="6">The sequence shown here is derived from an EMBL/GenBank/DDBJ whole genome shotgun (WGS) entry which is preliminary data.</text>
</comment>
<dbReference type="InterPro" id="IPR000887">
    <property type="entry name" value="Aldlse_KDPG_KHG"/>
</dbReference>
<dbReference type="eggNOG" id="COG0800">
    <property type="taxonomic scope" value="Bacteria"/>
</dbReference>
<name>A0A099J1L4_9MICO</name>
<dbReference type="Gene3D" id="3.20.20.70">
    <property type="entry name" value="Aldolase class I"/>
    <property type="match status" value="1"/>
</dbReference>
<evidence type="ECO:0000256" key="4">
    <source>
        <dbReference type="ARBA" id="ARBA00023239"/>
    </source>
</evidence>
<dbReference type="PANTHER" id="PTHR30246">
    <property type="entry name" value="2-KETO-3-DEOXY-6-PHOSPHOGLUCONATE ALDOLASE"/>
    <property type="match status" value="1"/>
</dbReference>
<comment type="subunit">
    <text evidence="3">Homotrimer.</text>
</comment>
<dbReference type="EMBL" id="JPXF01000103">
    <property type="protein sequence ID" value="KGJ72045.1"/>
    <property type="molecule type" value="Genomic_DNA"/>
</dbReference>
<dbReference type="GO" id="GO:0016829">
    <property type="term" value="F:lyase activity"/>
    <property type="evidence" value="ECO:0007669"/>
    <property type="project" value="UniProtKB-KW"/>
</dbReference>
<dbReference type="PANTHER" id="PTHR30246:SF1">
    <property type="entry name" value="2-DEHYDRO-3-DEOXY-6-PHOSPHOGALACTONATE ALDOLASE-RELATED"/>
    <property type="match status" value="1"/>
</dbReference>
<evidence type="ECO:0000256" key="1">
    <source>
        <dbReference type="ARBA" id="ARBA00004761"/>
    </source>
</evidence>
<organism evidence="6 7">
    <name type="scientific">Cryobacterium roopkundense</name>
    <dbReference type="NCBI Taxonomy" id="1001240"/>
    <lineage>
        <taxon>Bacteria</taxon>
        <taxon>Bacillati</taxon>
        <taxon>Actinomycetota</taxon>
        <taxon>Actinomycetes</taxon>
        <taxon>Micrococcales</taxon>
        <taxon>Microbacteriaceae</taxon>
        <taxon>Cryobacterium</taxon>
    </lineage>
</organism>
<evidence type="ECO:0000256" key="2">
    <source>
        <dbReference type="ARBA" id="ARBA00006906"/>
    </source>
</evidence>
<evidence type="ECO:0000256" key="3">
    <source>
        <dbReference type="ARBA" id="ARBA00011233"/>
    </source>
</evidence>
<comment type="pathway">
    <text evidence="1">Carbohydrate acid metabolism.</text>
</comment>
<evidence type="ECO:0000256" key="5">
    <source>
        <dbReference type="ARBA" id="ARBA00023277"/>
    </source>
</evidence>
<dbReference type="SUPFAM" id="SSF51569">
    <property type="entry name" value="Aldolase"/>
    <property type="match status" value="1"/>
</dbReference>
<sequence length="212" mass="21950">MPASARLRQRPIIAVLRANAATDYDPVVDVLAENGVRSIELTLSTPGTFKHLPALLARVGADVEVGIGTIVTVRQAELAIEAGAHYLVTPIVNLDVIALAVREGMPVFPGGLTPTELYGAWAAGATAVKIFPAETVGPQYGSHLRGPFPDLEFVPSGGIGLDDIPRWLQAGALAVSLGGPLVGDALTGGSLPALAERAQRVTRLAADALAQR</sequence>
<keyword evidence="4" id="KW-0456">Lyase</keyword>
<accession>A0A099J1L4</accession>